<accession>A0A1N6FGS8</accession>
<dbReference type="SUPFAM" id="SSF52156">
    <property type="entry name" value="Initiation factor IF2/eIF5b, domain 3"/>
    <property type="match status" value="1"/>
</dbReference>
<dbReference type="Proteomes" id="UP000198461">
    <property type="component" value="Unassembled WGS sequence"/>
</dbReference>
<dbReference type="CDD" id="cd03692">
    <property type="entry name" value="mtIF2_IVc"/>
    <property type="match status" value="1"/>
</dbReference>
<evidence type="ECO:0000256" key="1">
    <source>
        <dbReference type="ARBA" id="ARBA00004496"/>
    </source>
</evidence>
<feature type="binding site" evidence="9">
    <location>
        <begin position="356"/>
        <end position="363"/>
    </location>
    <ligand>
        <name>GTP</name>
        <dbReference type="ChEBI" id="CHEBI:37565"/>
    </ligand>
</feature>
<dbReference type="InterPro" id="IPR053905">
    <property type="entry name" value="EF-G-like_DII"/>
</dbReference>
<dbReference type="EMBL" id="FSRE01000002">
    <property type="protein sequence ID" value="SIN94483.1"/>
    <property type="molecule type" value="Genomic_DNA"/>
</dbReference>
<feature type="region of interest" description="Disordered" evidence="12">
    <location>
        <begin position="192"/>
        <end position="223"/>
    </location>
</feature>
<evidence type="ECO:0000313" key="15">
    <source>
        <dbReference type="Proteomes" id="UP000198461"/>
    </source>
</evidence>
<dbReference type="FunFam" id="2.40.30.10:FF:000008">
    <property type="entry name" value="Translation initiation factor IF-2"/>
    <property type="match status" value="1"/>
</dbReference>
<dbReference type="PANTHER" id="PTHR43381:SF5">
    <property type="entry name" value="TR-TYPE G DOMAIN-CONTAINING PROTEIN"/>
    <property type="match status" value="1"/>
</dbReference>
<feature type="compositionally biased region" description="Basic and acidic residues" evidence="12">
    <location>
        <begin position="54"/>
        <end position="65"/>
    </location>
</feature>
<feature type="compositionally biased region" description="Basic and acidic residues" evidence="12">
    <location>
        <begin position="192"/>
        <end position="202"/>
    </location>
</feature>
<keyword evidence="4 9" id="KW-0963">Cytoplasm</keyword>
<dbReference type="InterPro" id="IPR005225">
    <property type="entry name" value="Small_GTP-bd"/>
</dbReference>
<feature type="compositionally biased region" description="Basic residues" evidence="12">
    <location>
        <begin position="203"/>
        <end position="213"/>
    </location>
</feature>
<dbReference type="Pfam" id="PF03144">
    <property type="entry name" value="GTP_EFTU_D2"/>
    <property type="match status" value="1"/>
</dbReference>
<dbReference type="InterPro" id="IPR015760">
    <property type="entry name" value="TIF_IF2"/>
</dbReference>
<dbReference type="InterPro" id="IPR023115">
    <property type="entry name" value="TIF_IF2_dom3"/>
</dbReference>
<dbReference type="Pfam" id="PF22042">
    <property type="entry name" value="EF-G_D2"/>
    <property type="match status" value="1"/>
</dbReference>
<feature type="region of interest" description="G-domain" evidence="9">
    <location>
        <begin position="350"/>
        <end position="498"/>
    </location>
</feature>
<dbReference type="InterPro" id="IPR036925">
    <property type="entry name" value="TIF_IF2_dom3_sf"/>
</dbReference>
<name>A0A1N6FGS8_9GAMM</name>
<dbReference type="SUPFAM" id="SSF52540">
    <property type="entry name" value="P-loop containing nucleoside triphosphate hydrolases"/>
    <property type="match status" value="1"/>
</dbReference>
<feature type="compositionally biased region" description="Basic and acidic residues" evidence="12">
    <location>
        <begin position="158"/>
        <end position="178"/>
    </location>
</feature>
<feature type="region of interest" description="Disordered" evidence="12">
    <location>
        <begin position="95"/>
        <end position="178"/>
    </location>
</feature>
<dbReference type="GO" id="GO:0005525">
    <property type="term" value="F:GTP binding"/>
    <property type="evidence" value="ECO:0007669"/>
    <property type="project" value="UniProtKB-KW"/>
</dbReference>
<feature type="binding site" evidence="9">
    <location>
        <begin position="402"/>
        <end position="406"/>
    </location>
    <ligand>
        <name>GTP</name>
        <dbReference type="ChEBI" id="CHEBI:37565"/>
    </ligand>
</feature>
<dbReference type="InterPro" id="IPR009000">
    <property type="entry name" value="Transl_B-barrel_sf"/>
</dbReference>
<dbReference type="Gene3D" id="3.40.50.300">
    <property type="entry name" value="P-loop containing nucleotide triphosphate hydrolases"/>
    <property type="match status" value="1"/>
</dbReference>
<dbReference type="FunFam" id="2.40.30.10:FF:000007">
    <property type="entry name" value="Translation initiation factor IF-2"/>
    <property type="match status" value="1"/>
</dbReference>
<evidence type="ECO:0000256" key="11">
    <source>
        <dbReference type="RuleBase" id="RU000645"/>
    </source>
</evidence>
<evidence type="ECO:0000256" key="8">
    <source>
        <dbReference type="ARBA" id="ARBA00023134"/>
    </source>
</evidence>
<dbReference type="SUPFAM" id="SSF46955">
    <property type="entry name" value="Putative DNA-binding domain"/>
    <property type="match status" value="1"/>
</dbReference>
<dbReference type="HAMAP" id="MF_00100_B">
    <property type="entry name" value="IF_2_B"/>
    <property type="match status" value="1"/>
</dbReference>
<dbReference type="PROSITE" id="PS51722">
    <property type="entry name" value="G_TR_2"/>
    <property type="match status" value="1"/>
</dbReference>
<evidence type="ECO:0000256" key="10">
    <source>
        <dbReference type="RuleBase" id="RU000644"/>
    </source>
</evidence>
<dbReference type="Gene3D" id="3.30.56.50">
    <property type="entry name" value="Putative DNA-binding domain, N-terminal subdomain of bacterial translation initiation factor IF2"/>
    <property type="match status" value="1"/>
</dbReference>
<dbReference type="RefSeq" id="WP_074201342.1">
    <property type="nucleotide sequence ID" value="NZ_FSRE01000002.1"/>
</dbReference>
<feature type="compositionally biased region" description="Basic and acidic residues" evidence="12">
    <location>
        <begin position="96"/>
        <end position="149"/>
    </location>
</feature>
<dbReference type="Gene3D" id="2.40.30.10">
    <property type="entry name" value="Translation factors"/>
    <property type="match status" value="2"/>
</dbReference>
<dbReference type="PANTHER" id="PTHR43381">
    <property type="entry name" value="TRANSLATION INITIATION FACTOR IF-2-RELATED"/>
    <property type="match status" value="1"/>
</dbReference>
<evidence type="ECO:0000256" key="9">
    <source>
        <dbReference type="HAMAP-Rule" id="MF_00100"/>
    </source>
</evidence>
<gene>
    <name evidence="9" type="primary">infB</name>
    <name evidence="14" type="ORF">SAMN05443662_1074</name>
</gene>
<evidence type="ECO:0000256" key="4">
    <source>
        <dbReference type="ARBA" id="ARBA00022490"/>
    </source>
</evidence>
<dbReference type="InterPro" id="IPR013575">
    <property type="entry name" value="IF2_assoc_dom_bac"/>
</dbReference>
<comment type="similarity">
    <text evidence="2 9 10">Belongs to the TRAFAC class translation factor GTPase superfamily. Classic translation factor GTPase family. IF-2 subfamily.</text>
</comment>
<dbReference type="OrthoDB" id="9811804at2"/>
<dbReference type="InterPro" id="IPR000795">
    <property type="entry name" value="T_Tr_GTP-bd_dom"/>
</dbReference>
<comment type="function">
    <text evidence="9 10">One of the essential components for the initiation of protein synthesis. Protects formylmethionyl-tRNA from spontaneous hydrolysis and promotes its binding to the 30S ribosomal subunits. Also involved in the hydrolysis of GTP during the formation of the 70S ribosomal complex.</text>
</comment>
<dbReference type="NCBIfam" id="TIGR00487">
    <property type="entry name" value="IF-2"/>
    <property type="match status" value="1"/>
</dbReference>
<evidence type="ECO:0000256" key="3">
    <source>
        <dbReference type="ARBA" id="ARBA00020675"/>
    </source>
</evidence>
<dbReference type="Gene3D" id="3.40.50.10050">
    <property type="entry name" value="Translation initiation factor IF- 2, domain 3"/>
    <property type="match status" value="1"/>
</dbReference>
<dbReference type="PROSITE" id="PS01176">
    <property type="entry name" value="IF2"/>
    <property type="match status" value="1"/>
</dbReference>
<dbReference type="STRING" id="364032.SAMN05443662_1074"/>
<keyword evidence="5 9" id="KW-0396">Initiation factor</keyword>
<dbReference type="FunFam" id="3.40.50.10050:FF:000001">
    <property type="entry name" value="Translation initiation factor IF-2"/>
    <property type="match status" value="1"/>
</dbReference>
<dbReference type="GO" id="GO:0003924">
    <property type="term" value="F:GTPase activity"/>
    <property type="evidence" value="ECO:0007669"/>
    <property type="project" value="UniProtKB-UniRule"/>
</dbReference>
<protein>
    <recommendedName>
        <fullName evidence="3 9">Translation initiation factor IF-2</fullName>
    </recommendedName>
</protein>
<dbReference type="NCBIfam" id="TIGR00231">
    <property type="entry name" value="small_GTP"/>
    <property type="match status" value="1"/>
</dbReference>
<evidence type="ECO:0000256" key="12">
    <source>
        <dbReference type="SAM" id="MobiDB-lite"/>
    </source>
</evidence>
<dbReference type="GO" id="GO:0005829">
    <property type="term" value="C:cytosol"/>
    <property type="evidence" value="ECO:0007669"/>
    <property type="project" value="TreeGrafter"/>
</dbReference>
<comment type="subcellular location">
    <subcellularLocation>
        <location evidence="1 9 11">Cytoplasm</location>
    </subcellularLocation>
</comment>
<dbReference type="Pfam" id="PF04760">
    <property type="entry name" value="IF2_N"/>
    <property type="match status" value="2"/>
</dbReference>
<keyword evidence="15" id="KW-1185">Reference proteome</keyword>
<dbReference type="Pfam" id="PF08364">
    <property type="entry name" value="IF2_assoc"/>
    <property type="match status" value="1"/>
</dbReference>
<evidence type="ECO:0000256" key="7">
    <source>
        <dbReference type="ARBA" id="ARBA00022917"/>
    </source>
</evidence>
<dbReference type="CDD" id="cd01887">
    <property type="entry name" value="IF2_eIF5B"/>
    <property type="match status" value="1"/>
</dbReference>
<dbReference type="InterPro" id="IPR044145">
    <property type="entry name" value="IF2_II"/>
</dbReference>
<keyword evidence="6 9" id="KW-0547">Nucleotide-binding</keyword>
<organism evidence="14 15">
    <name type="scientific">Sulfurivirga caldicuralii</name>
    <dbReference type="NCBI Taxonomy" id="364032"/>
    <lineage>
        <taxon>Bacteria</taxon>
        <taxon>Pseudomonadati</taxon>
        <taxon>Pseudomonadota</taxon>
        <taxon>Gammaproteobacteria</taxon>
        <taxon>Thiotrichales</taxon>
        <taxon>Piscirickettsiaceae</taxon>
        <taxon>Sulfurivirga</taxon>
    </lineage>
</organism>
<dbReference type="InterPro" id="IPR006847">
    <property type="entry name" value="IF2_N"/>
</dbReference>
<dbReference type="Pfam" id="PF00009">
    <property type="entry name" value="GTP_EFTU"/>
    <property type="match status" value="1"/>
</dbReference>
<sequence>MAGTTIDKFAQLLDLSVEKLISQLEEAGIKGKQPTDPLTDEEKQQLLSHLKSKHGQDAEAPEKVTLRRKQVKTLNVDGKRKVSIEVRKKRTYVKRSVIEEQRAEEEAKRKAEEEAKRKAEEEARKQREAELEAKRKAEEAKRIAEEQAKAAKATETAPKPKAEPKPKTKAEADEKAIKKELEADAKALEKLEQLKKLKEKPKPAKKKPGKKKKGLLDDAVEEDDTTAKVVNPLLKKDKPKPFEPKKEIKINNRHGFKKPAGPVVREVRIPETITVAELADRMAVKATEVIKKLMMMGEMATINQSIDQETAVLVVEEFGHKPVTVSETELEEKVIEQVEGQYSDVRPRPPVVTIMGHVDHGKTSLLDYIRNSRVTAKEAGGITQHIGAYSVELPSGRITFIDTPGHEAFTAMRARGAKATDVAIIVVAADDGVMPQTIEAIQHAKSAGVAMIVAINKIDKETANPDRVMQELVQHEVVPEEWGGDVPFVKVSAKTGQGVDELLETILLVSEILELKAPYKGPAKGVILESRLDKGRGPVATVLVQAGTLHKGDMMLAGTEYGRVRSMINDLGKQVKEATPSTPVEVIGLSGVPAAGDEMLVVPNERKAKEVAEQRKERIRQEQLKRQQKTKLEAMFNRMGEAELEEVNVIIKADVQGSLEALRESLTKLSTDEVKVNVVSAGVGAITETDVNLAMATHAIIIGFNVRADATARKLIEQEGVDVHYFSVIYDAVDTIKRAIEGKMAPEFKEEIIGVAEVRDVFRSPKFGAVAGCMVTEGVVKRNNPIRVLRDNTVIYTGELESLRRFKEDVQEVRQGMECGIGVKDYNDVRVGDQIEVFERVETKRTLD</sequence>
<dbReference type="GO" id="GO:0003743">
    <property type="term" value="F:translation initiation factor activity"/>
    <property type="evidence" value="ECO:0007669"/>
    <property type="project" value="UniProtKB-UniRule"/>
</dbReference>
<proteinExistence type="inferred from homology"/>
<evidence type="ECO:0000256" key="2">
    <source>
        <dbReference type="ARBA" id="ARBA00007733"/>
    </source>
</evidence>
<feature type="domain" description="Tr-type G" evidence="13">
    <location>
        <begin position="347"/>
        <end position="514"/>
    </location>
</feature>
<evidence type="ECO:0000313" key="14">
    <source>
        <dbReference type="EMBL" id="SIN94483.1"/>
    </source>
</evidence>
<dbReference type="FunFam" id="3.40.50.300:FF:000019">
    <property type="entry name" value="Translation initiation factor IF-2"/>
    <property type="match status" value="1"/>
</dbReference>
<dbReference type="InterPro" id="IPR004161">
    <property type="entry name" value="EFTu-like_2"/>
</dbReference>
<reference evidence="14 15" key="1">
    <citation type="submission" date="2016-11" db="EMBL/GenBank/DDBJ databases">
        <authorList>
            <person name="Jaros S."/>
            <person name="Januszkiewicz K."/>
            <person name="Wedrychowicz H."/>
        </authorList>
    </citation>
    <scope>NUCLEOTIDE SEQUENCE [LARGE SCALE GENOMIC DNA]</scope>
    <source>
        <strain evidence="14 15">DSM 17737</strain>
    </source>
</reference>
<dbReference type="InterPro" id="IPR027417">
    <property type="entry name" value="P-loop_NTPase"/>
</dbReference>
<dbReference type="SUPFAM" id="SSF50447">
    <property type="entry name" value="Translation proteins"/>
    <property type="match status" value="2"/>
</dbReference>
<dbReference type="InterPro" id="IPR009061">
    <property type="entry name" value="DNA-bd_dom_put_sf"/>
</dbReference>
<feature type="region of interest" description="Disordered" evidence="12">
    <location>
        <begin position="27"/>
        <end position="65"/>
    </location>
</feature>
<evidence type="ECO:0000256" key="5">
    <source>
        <dbReference type="ARBA" id="ARBA00022540"/>
    </source>
</evidence>
<dbReference type="AlphaFoldDB" id="A0A1N6FGS8"/>
<evidence type="ECO:0000259" key="13">
    <source>
        <dbReference type="PROSITE" id="PS51722"/>
    </source>
</evidence>
<keyword evidence="8 9" id="KW-0342">GTP-binding</keyword>
<dbReference type="Pfam" id="PF11987">
    <property type="entry name" value="IF-2"/>
    <property type="match status" value="1"/>
</dbReference>
<dbReference type="InterPro" id="IPR000178">
    <property type="entry name" value="TF_IF2_bacterial-like"/>
</dbReference>
<feature type="binding site" evidence="9">
    <location>
        <begin position="456"/>
        <end position="459"/>
    </location>
    <ligand>
        <name>GTP</name>
        <dbReference type="ChEBI" id="CHEBI:37565"/>
    </ligand>
</feature>
<keyword evidence="7 9" id="KW-0648">Protein biosynthesis</keyword>
<evidence type="ECO:0000256" key="6">
    <source>
        <dbReference type="ARBA" id="ARBA00022741"/>
    </source>
</evidence>
<dbReference type="CDD" id="cd03702">
    <property type="entry name" value="IF2_mtIF2_II"/>
    <property type="match status" value="1"/>
</dbReference>